<evidence type="ECO:0000313" key="2">
    <source>
        <dbReference type="EMBL" id="CAY80029.1"/>
    </source>
</evidence>
<name>C8Z9G3_YEAS8</name>
<evidence type="ECO:0000256" key="1">
    <source>
        <dbReference type="SAM" id="Phobius"/>
    </source>
</evidence>
<dbReference type="AlphaFoldDB" id="C8Z9G3"/>
<accession>C8Z9G3</accession>
<dbReference type="Proteomes" id="UP000000286">
    <property type="component" value="Chromosome VII"/>
</dbReference>
<organism evidence="2 3">
    <name type="scientific">Saccharomyces cerevisiae (strain Lalvin EC1118 / Prise de mousse)</name>
    <name type="common">Baker's yeast</name>
    <dbReference type="NCBI Taxonomy" id="643680"/>
    <lineage>
        <taxon>Eukaryota</taxon>
        <taxon>Fungi</taxon>
        <taxon>Dikarya</taxon>
        <taxon>Ascomycota</taxon>
        <taxon>Saccharomycotina</taxon>
        <taxon>Saccharomycetes</taxon>
        <taxon>Saccharomycetales</taxon>
        <taxon>Saccharomycetaceae</taxon>
        <taxon>Saccharomyces</taxon>
    </lineage>
</organism>
<protein>
    <submittedName>
        <fullName evidence="2">EC1118_1G1_6095p</fullName>
    </submittedName>
</protein>
<gene>
    <name evidence="2" type="ORF">EC1118_1G1_6095g</name>
</gene>
<sequence>MMFITSNLNGRLIFVHDLVIFQKIKHFLNFCVVYFSQRASCCMDYAIFVFNLCFIPNLCVACIFNVATASIP</sequence>
<proteinExistence type="predicted"/>
<dbReference type="HOGENOM" id="CLU_2724150_0_0_1"/>
<evidence type="ECO:0000313" key="3">
    <source>
        <dbReference type="Proteomes" id="UP000000286"/>
    </source>
</evidence>
<dbReference type="EMBL" id="FN393070">
    <property type="protein sequence ID" value="CAY80029.1"/>
    <property type="molecule type" value="Genomic_DNA"/>
</dbReference>
<feature type="transmembrane region" description="Helical" evidence="1">
    <location>
        <begin position="45"/>
        <end position="67"/>
    </location>
</feature>
<keyword evidence="1" id="KW-1133">Transmembrane helix</keyword>
<reference evidence="2 3" key="1">
    <citation type="journal article" date="2009" name="Proc. Natl. Acad. Sci. U.S.A.">
        <title>Eukaryote-to-eukaryote gene transfer events revealed by the genome sequence of the wine yeast Saccharomyces cerevisiae EC1118.</title>
        <authorList>
            <person name="Novo M."/>
            <person name="Bigey F."/>
            <person name="Beyne E."/>
            <person name="Galeote V."/>
            <person name="Gavory F."/>
            <person name="Mallet S."/>
            <person name="Cambot B."/>
            <person name="Legras J.L."/>
            <person name="Wincker P."/>
            <person name="Casaregola S."/>
            <person name="Dequin S."/>
        </authorList>
    </citation>
    <scope>NUCLEOTIDE SEQUENCE [LARGE SCALE GENOMIC DNA]</scope>
    <source>
        <strain evidence="3">Lalvin EC1118 / Prise de mousse</strain>
    </source>
</reference>
<keyword evidence="1" id="KW-0812">Transmembrane</keyword>
<keyword evidence="1" id="KW-0472">Membrane</keyword>